<dbReference type="Pfam" id="PF04464">
    <property type="entry name" value="Glyphos_transf"/>
    <property type="match status" value="1"/>
</dbReference>
<dbReference type="InterPro" id="IPR043149">
    <property type="entry name" value="TagF_N"/>
</dbReference>
<evidence type="ECO:0000256" key="3">
    <source>
        <dbReference type="ARBA" id="ARBA00022475"/>
    </source>
</evidence>
<keyword evidence="4" id="KW-0808">Transferase</keyword>
<dbReference type="PANTHER" id="PTHR37316">
    <property type="entry name" value="TEICHOIC ACID GLYCEROL-PHOSPHATE PRIMASE"/>
    <property type="match status" value="1"/>
</dbReference>
<dbReference type="InterPro" id="IPR051612">
    <property type="entry name" value="Teichoic_Acid_Biosynth"/>
</dbReference>
<feature type="domain" description="Glycosyl transferase family 1" evidence="7">
    <location>
        <begin position="698"/>
        <end position="842"/>
    </location>
</feature>
<dbReference type="GO" id="GO:0016757">
    <property type="term" value="F:glycosyltransferase activity"/>
    <property type="evidence" value="ECO:0007669"/>
    <property type="project" value="InterPro"/>
</dbReference>
<keyword evidence="5" id="KW-0777">Teichoic acid biosynthesis</keyword>
<evidence type="ECO:0000256" key="5">
    <source>
        <dbReference type="ARBA" id="ARBA00022944"/>
    </source>
</evidence>
<dbReference type="EMBL" id="JAUHPX010000005">
    <property type="protein sequence ID" value="MDN4488348.1"/>
    <property type="molecule type" value="Genomic_DNA"/>
</dbReference>
<reference evidence="8" key="1">
    <citation type="submission" date="2023-06" db="EMBL/GenBank/DDBJ databases">
        <title>Sysu t00039.</title>
        <authorList>
            <person name="Gao L."/>
            <person name="Fang B.-Z."/>
            <person name="Li W.-J."/>
        </authorList>
    </citation>
    <scope>NUCLEOTIDE SEQUENCE</scope>
    <source>
        <strain evidence="8">SYSU T00039</strain>
    </source>
</reference>
<evidence type="ECO:0000256" key="6">
    <source>
        <dbReference type="ARBA" id="ARBA00023136"/>
    </source>
</evidence>
<evidence type="ECO:0000313" key="9">
    <source>
        <dbReference type="Proteomes" id="UP001172737"/>
    </source>
</evidence>
<accession>A0AAW7M5Q1</accession>
<comment type="subcellular location">
    <subcellularLocation>
        <location evidence="1">Cell membrane</location>
        <topology evidence="1">Peripheral membrane protein</topology>
    </subcellularLocation>
</comment>
<sequence length="880" mass="97710">MSFGLQRIRSTPSLLRRLLHRLPASTRTQLSEAKRRARRDWLIERPRRATRRARRRAQVRAKLRSLPLRDQVIYESNYGAGVLCNPEAIFRTLHADPAYGRLSHVWVLKNGRTARGVQQEFASDPRVRFVRYGSWEYIREMYRSRYLVNNSTWPTHFSKRPGQVYVNTWHGTPLKHMGYDMPDGALQSANTLRNFLMADYLVSPNEHTTRRMYLDAYRLDGVFTGTIIETGYPRVDRSLRMADDRRSAREWLEQFGVACPDGPTTVLFAPTWRGASFSSPQDDAEEVADTVLELQELLGDDFFVMLKVHPQVADGVAALPDLVGRLVGNDAPTAGALAAADVLVTDYSSIFFDYLPLRRPLVFFVPDSDDYQRGRGTYLPVESLPGSTVSTLEDLAGAVRDAVTEPALAPGLEDFADRFAPYEDGDASSRVVDVVFGGAKRLDVGALVTAGRTKPRMMIHLGGMLPNGITASALNLVRNLDYDTFDITVNVPWPKGESQEELIRGIDPRARIVFTFDGVAEEPYRVPLRRLRRRVVPFGSPPRRARVTRAFSAEWRRIFGDAQFDAVVDFSGYSPRHAGLMLGAPGGRTSIWLHNDIAADQLRTVLGKQPHYVSLAQTISLYPHYDSLVSVSDALAEVNRESLGTPATRRRFLAAHNVIDAQRILAGAGPDAVRAEVEASSAAGLPRRVLAARERALAPVDRRKVFVSVGRLSTEKNHARLLEAFSIVVARHPDSRLVIVGDGPLRNTIRGLVRGLGLVGHVDMVGHTSNPFAYIANAGCLTMSSDHEGQPMVILEARVLGLPVVTTRFSSADSAVDSSFGLIVDQDASALAEGMLAYLEGKVPSAPFDYDSYNRQCLREFYSATGMWEFVADRFEPTSA</sequence>
<dbReference type="GO" id="GO:0005886">
    <property type="term" value="C:plasma membrane"/>
    <property type="evidence" value="ECO:0007669"/>
    <property type="project" value="UniProtKB-SubCell"/>
</dbReference>
<evidence type="ECO:0000256" key="1">
    <source>
        <dbReference type="ARBA" id="ARBA00004202"/>
    </source>
</evidence>
<dbReference type="RefSeq" id="WP_301119753.1">
    <property type="nucleotide sequence ID" value="NZ_JAUHPX010000005.1"/>
</dbReference>
<comment type="similarity">
    <text evidence="2">Belongs to the CDP-glycerol glycerophosphotransferase family.</text>
</comment>
<evidence type="ECO:0000256" key="2">
    <source>
        <dbReference type="ARBA" id="ARBA00010488"/>
    </source>
</evidence>
<gene>
    <name evidence="8" type="ORF">QQX10_09225</name>
</gene>
<keyword evidence="9" id="KW-1185">Reference proteome</keyword>
<dbReference type="AlphaFoldDB" id="A0AAW7M5Q1"/>
<dbReference type="GO" id="GO:0019350">
    <property type="term" value="P:teichoic acid biosynthetic process"/>
    <property type="evidence" value="ECO:0007669"/>
    <property type="project" value="UniProtKB-KW"/>
</dbReference>
<keyword evidence="6" id="KW-0472">Membrane</keyword>
<dbReference type="SUPFAM" id="SSF53756">
    <property type="entry name" value="UDP-Glycosyltransferase/glycogen phosphorylase"/>
    <property type="match status" value="2"/>
</dbReference>
<dbReference type="Gene3D" id="3.40.50.2000">
    <property type="entry name" value="Glycogen Phosphorylase B"/>
    <property type="match status" value="2"/>
</dbReference>
<dbReference type="InterPro" id="IPR043148">
    <property type="entry name" value="TagF_C"/>
</dbReference>
<protein>
    <submittedName>
        <fullName evidence="8">Glycosyltransferase</fullName>
    </submittedName>
</protein>
<evidence type="ECO:0000259" key="7">
    <source>
        <dbReference type="Pfam" id="PF00534"/>
    </source>
</evidence>
<dbReference type="InterPro" id="IPR001296">
    <property type="entry name" value="Glyco_trans_1"/>
</dbReference>
<dbReference type="GO" id="GO:0047355">
    <property type="term" value="F:CDP-glycerol glycerophosphotransferase activity"/>
    <property type="evidence" value="ECO:0007669"/>
    <property type="project" value="InterPro"/>
</dbReference>
<organism evidence="8 9">
    <name type="scientific">Demequina lignilytica</name>
    <dbReference type="NCBI Taxonomy" id="3051663"/>
    <lineage>
        <taxon>Bacteria</taxon>
        <taxon>Bacillati</taxon>
        <taxon>Actinomycetota</taxon>
        <taxon>Actinomycetes</taxon>
        <taxon>Micrococcales</taxon>
        <taxon>Demequinaceae</taxon>
        <taxon>Demequina</taxon>
    </lineage>
</organism>
<proteinExistence type="inferred from homology"/>
<evidence type="ECO:0000313" key="8">
    <source>
        <dbReference type="EMBL" id="MDN4488348.1"/>
    </source>
</evidence>
<dbReference type="PANTHER" id="PTHR37316:SF3">
    <property type="entry name" value="TEICHOIC ACID GLYCEROL-PHOSPHATE TRANSFERASE"/>
    <property type="match status" value="1"/>
</dbReference>
<comment type="caution">
    <text evidence="8">The sequence shown here is derived from an EMBL/GenBank/DDBJ whole genome shotgun (WGS) entry which is preliminary data.</text>
</comment>
<evidence type="ECO:0000256" key="4">
    <source>
        <dbReference type="ARBA" id="ARBA00022679"/>
    </source>
</evidence>
<dbReference type="InterPro" id="IPR007554">
    <property type="entry name" value="Glycerophosphate_synth"/>
</dbReference>
<dbReference type="Pfam" id="PF00534">
    <property type="entry name" value="Glycos_transf_1"/>
    <property type="match status" value="1"/>
</dbReference>
<name>A0AAW7M5Q1_9MICO</name>
<dbReference type="Gene3D" id="3.40.50.12580">
    <property type="match status" value="1"/>
</dbReference>
<dbReference type="CDD" id="cd03811">
    <property type="entry name" value="GT4_GT28_WabH-like"/>
    <property type="match status" value="1"/>
</dbReference>
<keyword evidence="3" id="KW-1003">Cell membrane</keyword>
<dbReference type="Proteomes" id="UP001172737">
    <property type="component" value="Unassembled WGS sequence"/>
</dbReference>
<dbReference type="Gene3D" id="3.40.50.11820">
    <property type="match status" value="1"/>
</dbReference>